<name>A0A2W7NEQ9_9RHOB</name>
<evidence type="ECO:0000313" key="2">
    <source>
        <dbReference type="Proteomes" id="UP000248916"/>
    </source>
</evidence>
<dbReference type="AlphaFoldDB" id="A0A2W7NEQ9"/>
<evidence type="ECO:0000313" key="1">
    <source>
        <dbReference type="EMBL" id="PZX18410.1"/>
    </source>
</evidence>
<dbReference type="Proteomes" id="UP000248916">
    <property type="component" value="Unassembled WGS sequence"/>
</dbReference>
<gene>
    <name evidence="1" type="ORF">LX81_01041</name>
</gene>
<dbReference type="RefSeq" id="WP_111536215.1">
    <property type="nucleotide sequence ID" value="NZ_QKZL01000003.1"/>
</dbReference>
<dbReference type="EMBL" id="QKZL01000003">
    <property type="protein sequence ID" value="PZX18410.1"/>
    <property type="molecule type" value="Genomic_DNA"/>
</dbReference>
<reference evidence="1 2" key="1">
    <citation type="submission" date="2018-06" db="EMBL/GenBank/DDBJ databases">
        <title>Genomic Encyclopedia of Archaeal and Bacterial Type Strains, Phase II (KMG-II): from individual species to whole genera.</title>
        <authorList>
            <person name="Goeker M."/>
        </authorList>
    </citation>
    <scope>NUCLEOTIDE SEQUENCE [LARGE SCALE GENOMIC DNA]</scope>
    <source>
        <strain evidence="1 2">DSM 22009</strain>
    </source>
</reference>
<accession>A0A2W7NEQ9</accession>
<dbReference type="OrthoDB" id="7863589at2"/>
<proteinExistence type="predicted"/>
<sequence length="156" mass="17270">MMPSPLKHFPTLVNLIADTEMTENLVTRIAAIALMQAHIVTTQVHDVVIPHLPPERRAIARTFVGRLDRRRLFSLSILDEVDALRATLQDRVDAGTYTSWHGDADHVRGGYEVLHVDPAARTLGKVIGELDLLSNLVLATISALDAMREAGNLIHR</sequence>
<comment type="caution">
    <text evidence="1">The sequence shown here is derived from an EMBL/GenBank/DDBJ whole genome shotgun (WGS) entry which is preliminary data.</text>
</comment>
<keyword evidence="2" id="KW-1185">Reference proteome</keyword>
<organism evidence="1 2">
    <name type="scientific">Palleronia aestuarii</name>
    <dbReference type="NCBI Taxonomy" id="568105"/>
    <lineage>
        <taxon>Bacteria</taxon>
        <taxon>Pseudomonadati</taxon>
        <taxon>Pseudomonadota</taxon>
        <taxon>Alphaproteobacteria</taxon>
        <taxon>Rhodobacterales</taxon>
        <taxon>Roseobacteraceae</taxon>
        <taxon>Palleronia</taxon>
    </lineage>
</organism>
<protein>
    <submittedName>
        <fullName evidence="1">Uncharacterized protein</fullName>
    </submittedName>
</protein>